<keyword evidence="5 12" id="KW-0460">Magnesium</keyword>
<evidence type="ECO:0000256" key="9">
    <source>
        <dbReference type="ARBA" id="ARBA00048333"/>
    </source>
</evidence>
<evidence type="ECO:0000259" key="14">
    <source>
        <dbReference type="SMART" id="SM01193"/>
    </source>
</evidence>
<feature type="binding site" evidence="11">
    <location>
        <position position="170"/>
    </location>
    <ligand>
        <name>substrate</name>
    </ligand>
</feature>
<protein>
    <recommendedName>
        <fullName evidence="4">Enolase</fullName>
        <ecNumber evidence="3">4.2.1.11</ecNumber>
    </recommendedName>
    <alternativeName>
        <fullName evidence="8">2-phosphoglycerate dehydratase</fullName>
    </alternativeName>
</protein>
<dbReference type="Proteomes" id="UP000030672">
    <property type="component" value="Unassembled WGS sequence"/>
</dbReference>
<dbReference type="SFLD" id="SFLDF00002">
    <property type="entry name" value="enolase"/>
    <property type="match status" value="1"/>
</dbReference>
<gene>
    <name evidence="15" type="ORF">M437DRAFT_61242</name>
</gene>
<dbReference type="InterPro" id="IPR036849">
    <property type="entry name" value="Enolase-like_C_sf"/>
</dbReference>
<evidence type="ECO:0000313" key="15">
    <source>
        <dbReference type="EMBL" id="KEQ57569.1"/>
    </source>
</evidence>
<dbReference type="NCBIfam" id="TIGR01060">
    <property type="entry name" value="eno"/>
    <property type="match status" value="1"/>
</dbReference>
<reference evidence="15 16" key="1">
    <citation type="journal article" date="2014" name="BMC Genomics">
        <title>Genome sequencing of four Aureobasidium pullulans varieties: biotechnological potential, stress tolerance, and description of new species.</title>
        <authorList>
            <person name="Gostin Ar C."/>
            <person name="Ohm R.A."/>
            <person name="Kogej T."/>
            <person name="Sonjak S."/>
            <person name="Turk M."/>
            <person name="Zajc J."/>
            <person name="Zalar P."/>
            <person name="Grube M."/>
            <person name="Sun H."/>
            <person name="Han J."/>
            <person name="Sharma A."/>
            <person name="Chiniquy J."/>
            <person name="Ngan C.Y."/>
            <person name="Lipzen A."/>
            <person name="Barry K."/>
            <person name="Grigoriev I.V."/>
            <person name="Gunde-Cimerman N."/>
        </authorList>
    </citation>
    <scope>NUCLEOTIDE SEQUENCE [LARGE SCALE GENOMIC DNA]</scope>
    <source>
        <strain evidence="15 16">CBS 110374</strain>
    </source>
</reference>
<sequence length="438" mass="47523">MSITSVTATQRLDSRGNPTIQTRIVTSAGTFSSLVPSGASKGDYEAVELRDGDEQMYHGQSVLKAVRNVNEILGPAICKAGFSTTTDLRKIDELMRNLDGTDDKSNLGANAILSISMAVARSGAAAKNIPLYEFIANEAALPTDNFVLPVPFCNVLNGGDHSGNLMAFQEFMIAPVGASSTTEAVQFAAETYASLKRVIGTKSGKSAIGIGDEGGFAPPIYHPHEALDLLTEAIECAGHTGKIFIGIDPASQSFFEEGRYNIGYKTETPERLQPSELAQLYRSLLSSYPIVLLEDPFGQDDWESFSKFNKDCTIELVGDDLLATNIKRIKMAKEKRACNSLLLKINQIGTISEAIDAAKQAYADDWSVFVSHRSGETTDDFIADLTVGLRTGHLKSGAPCRGERVAKYNRLMDIEDELRGHQKSFVYAGVNFRQAVKL</sequence>
<evidence type="ECO:0000313" key="16">
    <source>
        <dbReference type="Proteomes" id="UP000030672"/>
    </source>
</evidence>
<evidence type="ECO:0000256" key="5">
    <source>
        <dbReference type="ARBA" id="ARBA00022842"/>
    </source>
</evidence>
<dbReference type="SUPFAM" id="SSF54826">
    <property type="entry name" value="Enolase N-terminal domain-like"/>
    <property type="match status" value="1"/>
</dbReference>
<dbReference type="Pfam" id="PF00113">
    <property type="entry name" value="Enolase_C"/>
    <property type="match status" value="1"/>
</dbReference>
<dbReference type="CDD" id="cd03313">
    <property type="entry name" value="enolase"/>
    <property type="match status" value="1"/>
</dbReference>
<dbReference type="GO" id="GO:0000015">
    <property type="term" value="C:phosphopyruvate hydratase complex"/>
    <property type="evidence" value="ECO:0007669"/>
    <property type="project" value="InterPro"/>
</dbReference>
<dbReference type="EC" id="4.2.1.11" evidence="3"/>
<evidence type="ECO:0000256" key="8">
    <source>
        <dbReference type="ARBA" id="ARBA00032132"/>
    </source>
</evidence>
<keyword evidence="6" id="KW-0324">Glycolysis</keyword>
<evidence type="ECO:0000256" key="2">
    <source>
        <dbReference type="ARBA" id="ARBA00009604"/>
    </source>
</evidence>
<feature type="binding site" evidence="11">
    <location>
        <position position="395"/>
    </location>
    <ligand>
        <name>substrate</name>
    </ligand>
</feature>
<evidence type="ECO:0000256" key="11">
    <source>
        <dbReference type="PIRSR" id="PIRSR001400-2"/>
    </source>
</evidence>
<comment type="similarity">
    <text evidence="2">Belongs to the enolase family.</text>
</comment>
<evidence type="ECO:0000256" key="1">
    <source>
        <dbReference type="ARBA" id="ARBA00005031"/>
    </source>
</evidence>
<comment type="pathway">
    <text evidence="1">Carbohydrate degradation; glycolysis; pyruvate from D-glyceraldehyde 3-phosphate: step 4/5.</text>
</comment>
<dbReference type="SFLD" id="SFLDG00178">
    <property type="entry name" value="enolase"/>
    <property type="match status" value="1"/>
</dbReference>
<proteinExistence type="inferred from homology"/>
<feature type="domain" description="Enolase N-terminal" evidence="14">
    <location>
        <begin position="3"/>
        <end position="135"/>
    </location>
</feature>
<evidence type="ECO:0000256" key="7">
    <source>
        <dbReference type="ARBA" id="ARBA00023239"/>
    </source>
</evidence>
<dbReference type="Gene3D" id="3.20.20.120">
    <property type="entry name" value="Enolase-like C-terminal domain"/>
    <property type="match status" value="1"/>
</dbReference>
<evidence type="ECO:0000259" key="13">
    <source>
        <dbReference type="SMART" id="SM01192"/>
    </source>
</evidence>
<evidence type="ECO:0000256" key="10">
    <source>
        <dbReference type="PIRSR" id="PIRSR001400-1"/>
    </source>
</evidence>
<feature type="active site" description="Proton donor" evidence="10">
    <location>
        <position position="213"/>
    </location>
</feature>
<evidence type="ECO:0000256" key="12">
    <source>
        <dbReference type="PIRSR" id="PIRSR001400-3"/>
    </source>
</evidence>
<accession>A0A074VF06</accession>
<dbReference type="EMBL" id="KL584889">
    <property type="protein sequence ID" value="KEQ57569.1"/>
    <property type="molecule type" value="Genomic_DNA"/>
</dbReference>
<feature type="binding site" evidence="12">
    <location>
        <position position="248"/>
    </location>
    <ligand>
        <name>Mg(2+)</name>
        <dbReference type="ChEBI" id="CHEBI:18420"/>
    </ligand>
</feature>
<dbReference type="HOGENOM" id="CLU_031223_0_0_1"/>
<dbReference type="PIRSF" id="PIRSF001400">
    <property type="entry name" value="Enolase"/>
    <property type="match status" value="1"/>
</dbReference>
<evidence type="ECO:0000256" key="3">
    <source>
        <dbReference type="ARBA" id="ARBA00012058"/>
    </source>
</evidence>
<dbReference type="InterPro" id="IPR029017">
    <property type="entry name" value="Enolase-like_N"/>
</dbReference>
<dbReference type="GO" id="GO:0000287">
    <property type="term" value="F:magnesium ion binding"/>
    <property type="evidence" value="ECO:0007669"/>
    <property type="project" value="InterPro"/>
</dbReference>
<dbReference type="RefSeq" id="XP_040874593.1">
    <property type="nucleotide sequence ID" value="XM_041023896.1"/>
</dbReference>
<dbReference type="HAMAP" id="MF_00318">
    <property type="entry name" value="Enolase"/>
    <property type="match status" value="1"/>
</dbReference>
<feature type="domain" description="Enolase C-terminal TIM barrel" evidence="13">
    <location>
        <begin position="145"/>
        <end position="435"/>
    </location>
</feature>
<keyword evidence="7" id="KW-0456">Lyase</keyword>
<dbReference type="InterPro" id="IPR000941">
    <property type="entry name" value="Enolase"/>
</dbReference>
<comment type="catalytic activity">
    <reaction evidence="9">
        <text>(2R)-2-phosphoglycerate = phosphoenolpyruvate + H2O</text>
        <dbReference type="Rhea" id="RHEA:10164"/>
        <dbReference type="ChEBI" id="CHEBI:15377"/>
        <dbReference type="ChEBI" id="CHEBI:58289"/>
        <dbReference type="ChEBI" id="CHEBI:58702"/>
        <dbReference type="EC" id="4.2.1.11"/>
    </reaction>
</comment>
<dbReference type="InterPro" id="IPR020811">
    <property type="entry name" value="Enolase_N"/>
</dbReference>
<feature type="binding site" evidence="11">
    <location>
        <position position="294"/>
    </location>
    <ligand>
        <name>substrate</name>
    </ligand>
</feature>
<feature type="binding site" evidence="11">
    <location>
        <position position="161"/>
    </location>
    <ligand>
        <name>substrate</name>
    </ligand>
</feature>
<dbReference type="SMART" id="SM01193">
    <property type="entry name" value="Enolase_N"/>
    <property type="match status" value="1"/>
</dbReference>
<dbReference type="PANTHER" id="PTHR11902:SF6">
    <property type="entry name" value="ENOLASE"/>
    <property type="match status" value="1"/>
</dbReference>
<evidence type="ECO:0000256" key="6">
    <source>
        <dbReference type="ARBA" id="ARBA00023152"/>
    </source>
</evidence>
<dbReference type="PROSITE" id="PS00164">
    <property type="entry name" value="ENOLASE"/>
    <property type="match status" value="1"/>
</dbReference>
<dbReference type="SUPFAM" id="SSF51604">
    <property type="entry name" value="Enolase C-terminal domain-like"/>
    <property type="match status" value="1"/>
</dbReference>
<keyword evidence="12" id="KW-0479">Metal-binding</keyword>
<dbReference type="GeneID" id="63917269"/>
<dbReference type="InterPro" id="IPR020810">
    <property type="entry name" value="Enolase_C"/>
</dbReference>
<dbReference type="Pfam" id="PF03952">
    <property type="entry name" value="Enolase_N"/>
    <property type="match status" value="1"/>
</dbReference>
<feature type="binding site" evidence="11">
    <location>
        <position position="319"/>
    </location>
    <ligand>
        <name>substrate</name>
    </ligand>
</feature>
<evidence type="ECO:0000256" key="4">
    <source>
        <dbReference type="ARBA" id="ARBA00017068"/>
    </source>
</evidence>
<dbReference type="STRING" id="1043003.A0A074VF06"/>
<dbReference type="UniPathway" id="UPA00109">
    <property type="reaction ID" value="UER00187"/>
</dbReference>
<feature type="binding site" evidence="12">
    <location>
        <position position="294"/>
    </location>
    <ligand>
        <name>Mg(2+)</name>
        <dbReference type="ChEBI" id="CHEBI:18420"/>
    </ligand>
</feature>
<dbReference type="SFLD" id="SFLDS00001">
    <property type="entry name" value="Enolase"/>
    <property type="match status" value="1"/>
</dbReference>
<dbReference type="PANTHER" id="PTHR11902">
    <property type="entry name" value="ENOLASE"/>
    <property type="match status" value="1"/>
</dbReference>
<dbReference type="AlphaFoldDB" id="A0A074VF06"/>
<dbReference type="InterPro" id="IPR020809">
    <property type="entry name" value="Enolase_CS"/>
</dbReference>
<dbReference type="SMART" id="SM01192">
    <property type="entry name" value="Enolase_C"/>
    <property type="match status" value="1"/>
</dbReference>
<comment type="cofactor">
    <cofactor evidence="12">
        <name>Mg(2+)</name>
        <dbReference type="ChEBI" id="CHEBI:18420"/>
    </cofactor>
    <text evidence="12">Mg(2+) is required for catalysis and for stabilizing the dimer.</text>
</comment>
<feature type="binding site" evidence="11">
    <location>
        <begin position="371"/>
        <end position="374"/>
    </location>
    <ligand>
        <name>substrate</name>
    </ligand>
</feature>
<keyword evidence="16" id="KW-1185">Reference proteome</keyword>
<dbReference type="PRINTS" id="PR00148">
    <property type="entry name" value="ENOLASE"/>
</dbReference>
<feature type="active site" description="Proton acceptor" evidence="10">
    <location>
        <position position="344"/>
    </location>
</feature>
<dbReference type="GO" id="GO:0004634">
    <property type="term" value="F:phosphopyruvate hydratase activity"/>
    <property type="evidence" value="ECO:0007669"/>
    <property type="project" value="UniProtKB-EC"/>
</dbReference>
<organism evidence="15 16">
    <name type="scientific">Aureobasidium melanogenum (strain CBS 110374)</name>
    <name type="common">Aureobasidium pullulans var. melanogenum</name>
    <dbReference type="NCBI Taxonomy" id="1043003"/>
    <lineage>
        <taxon>Eukaryota</taxon>
        <taxon>Fungi</taxon>
        <taxon>Dikarya</taxon>
        <taxon>Ascomycota</taxon>
        <taxon>Pezizomycotina</taxon>
        <taxon>Dothideomycetes</taxon>
        <taxon>Dothideomycetidae</taxon>
        <taxon>Dothideales</taxon>
        <taxon>Saccotheciaceae</taxon>
        <taxon>Aureobasidium</taxon>
    </lineage>
</organism>
<dbReference type="GO" id="GO:0006096">
    <property type="term" value="P:glycolytic process"/>
    <property type="evidence" value="ECO:0007669"/>
    <property type="project" value="UniProtKB-UniPathway"/>
</dbReference>
<dbReference type="Gene3D" id="3.30.390.10">
    <property type="entry name" value="Enolase-like, N-terminal domain"/>
    <property type="match status" value="1"/>
</dbReference>
<feature type="binding site" evidence="12">
    <location>
        <position position="319"/>
    </location>
    <ligand>
        <name>Mg(2+)</name>
        <dbReference type="ChEBI" id="CHEBI:18420"/>
    </ligand>
</feature>
<name>A0A074VF06_AURM1</name>